<dbReference type="InterPro" id="IPR011990">
    <property type="entry name" value="TPR-like_helical_dom_sf"/>
</dbReference>
<evidence type="ECO:0000313" key="3">
    <source>
        <dbReference type="EMBL" id="QAY66043.1"/>
    </source>
</evidence>
<dbReference type="InterPro" id="IPR012337">
    <property type="entry name" value="RNaseH-like_sf"/>
</dbReference>
<dbReference type="Gene3D" id="1.25.40.10">
    <property type="entry name" value="Tetratricopeptide repeat domain"/>
    <property type="match status" value="1"/>
</dbReference>
<dbReference type="PANTHER" id="PTHR38462">
    <property type="entry name" value="EXONUCLEASE-LIKE PROTEIN"/>
    <property type="match status" value="1"/>
</dbReference>
<gene>
    <name evidence="3" type="ORF">ET464_06210</name>
</gene>
<proteinExistence type="predicted"/>
<sequence>MSGLRERMSRLRGDASALPAETAAAAEKGITEASAAAVIPASPESGAGEVCSAEAAVAAPGLTPSAAANPARAGAQPSPPPSQEKEEDELGPEWAKLGVKLIHNEMGSFLLRRVTYAADYRHGTHHLAELADAAAHLSAFHPGEPVDDKHILFLDLETTGLGVGAGNVPFMIGLGYAGAGQFTIEQALIRHPAEERAMLDYLDGLVSRFRFLATYNGRTFDWPVLQNRFILNGFRNRTWQPLHLDFLHPARSIWRNTLPSCKLSYVEESRLGIARQDDVPGLLAPQLYFQFLADGKPGPLEGVFRHNEIDMLSLACLAVRFGYLLGDERAAKLPLPSEPEELVRTGLWLERMGARQQAERMFSAAAGMSGRTAYSALLLLAARDKKAGNWSRAVLLWQKAIDAQSAFGANQQEAYVELAMYYEHKIKNIELAIYYTKEALELAVSHPLAGRMNPKRRAELDALRRRLDRLHRKAAAQR</sequence>
<dbReference type="EMBL" id="CP035492">
    <property type="protein sequence ID" value="QAY66043.1"/>
    <property type="molecule type" value="Genomic_DNA"/>
</dbReference>
<dbReference type="GO" id="GO:0003676">
    <property type="term" value="F:nucleic acid binding"/>
    <property type="evidence" value="ECO:0007669"/>
    <property type="project" value="InterPro"/>
</dbReference>
<keyword evidence="4" id="KW-1185">Reference proteome</keyword>
<organism evidence="3 4">
    <name type="scientific">Paenibacillus protaetiae</name>
    <dbReference type="NCBI Taxonomy" id="2509456"/>
    <lineage>
        <taxon>Bacteria</taxon>
        <taxon>Bacillati</taxon>
        <taxon>Bacillota</taxon>
        <taxon>Bacilli</taxon>
        <taxon>Bacillales</taxon>
        <taxon>Paenibacillaceae</taxon>
        <taxon>Paenibacillus</taxon>
    </lineage>
</organism>
<accession>A0A4P6EV56</accession>
<dbReference type="InterPro" id="IPR036397">
    <property type="entry name" value="RNaseH_sf"/>
</dbReference>
<dbReference type="SUPFAM" id="SSF81901">
    <property type="entry name" value="HCP-like"/>
    <property type="match status" value="1"/>
</dbReference>
<evidence type="ECO:0000313" key="4">
    <source>
        <dbReference type="Proteomes" id="UP000293568"/>
    </source>
</evidence>
<feature type="domain" description="YprB ribonuclease H-like" evidence="2">
    <location>
        <begin position="152"/>
        <end position="319"/>
    </location>
</feature>
<dbReference type="AlphaFoldDB" id="A0A4P6EV56"/>
<dbReference type="SUPFAM" id="SSF53098">
    <property type="entry name" value="Ribonuclease H-like"/>
    <property type="match status" value="1"/>
</dbReference>
<feature type="compositionally biased region" description="Low complexity" evidence="1">
    <location>
        <begin position="66"/>
        <end position="76"/>
    </location>
</feature>
<reference evidence="3 4" key="1">
    <citation type="submission" date="2019-01" db="EMBL/GenBank/DDBJ databases">
        <title>Genome sequencing of strain FW100M-2.</title>
        <authorList>
            <person name="Heo J."/>
            <person name="Kim S.-J."/>
            <person name="Kim J.-S."/>
            <person name="Hong S.-B."/>
            <person name="Kwon S.-W."/>
        </authorList>
    </citation>
    <scope>NUCLEOTIDE SEQUENCE [LARGE SCALE GENOMIC DNA]</scope>
    <source>
        <strain evidence="3 4">FW100M-2</strain>
    </source>
</reference>
<evidence type="ECO:0000259" key="2">
    <source>
        <dbReference type="Pfam" id="PF13482"/>
    </source>
</evidence>
<feature type="region of interest" description="Disordered" evidence="1">
    <location>
        <begin position="62"/>
        <end position="91"/>
    </location>
</feature>
<dbReference type="Gene3D" id="3.30.420.10">
    <property type="entry name" value="Ribonuclease H-like superfamily/Ribonuclease H"/>
    <property type="match status" value="1"/>
</dbReference>
<dbReference type="InterPro" id="IPR038720">
    <property type="entry name" value="YprB_RNase_H-like_dom"/>
</dbReference>
<protein>
    <recommendedName>
        <fullName evidence="2">YprB ribonuclease H-like domain-containing protein</fullName>
    </recommendedName>
</protein>
<dbReference type="RefSeq" id="WP_129439222.1">
    <property type="nucleotide sequence ID" value="NZ_CP035492.1"/>
</dbReference>
<name>A0A4P6EV56_9BACL</name>
<dbReference type="OrthoDB" id="9790530at2"/>
<dbReference type="PANTHER" id="PTHR38462:SF1">
    <property type="entry name" value="YPRB RIBONUCLEASE H-LIKE DOMAIN-CONTAINING PROTEIN"/>
    <property type="match status" value="1"/>
</dbReference>
<feature type="compositionally biased region" description="Basic and acidic residues" evidence="1">
    <location>
        <begin position="1"/>
        <end position="13"/>
    </location>
</feature>
<feature type="region of interest" description="Disordered" evidence="1">
    <location>
        <begin position="1"/>
        <end position="20"/>
    </location>
</feature>
<dbReference type="Pfam" id="PF13482">
    <property type="entry name" value="RNase_H_2"/>
    <property type="match status" value="1"/>
</dbReference>
<evidence type="ECO:0000256" key="1">
    <source>
        <dbReference type="SAM" id="MobiDB-lite"/>
    </source>
</evidence>
<dbReference type="Proteomes" id="UP000293568">
    <property type="component" value="Chromosome"/>
</dbReference>
<dbReference type="KEGG" id="pprt:ET464_06210"/>